<proteinExistence type="predicted"/>
<gene>
    <name evidence="3" type="ORF">BCR34DRAFT_566914</name>
</gene>
<feature type="region of interest" description="Disordered" evidence="1">
    <location>
        <begin position="134"/>
        <end position="157"/>
    </location>
</feature>
<dbReference type="OrthoDB" id="3798369at2759"/>
<keyword evidence="2" id="KW-0732">Signal</keyword>
<dbReference type="STRING" id="1231657.A0A1Y1ZJK3"/>
<reference evidence="3 4" key="1">
    <citation type="submission" date="2016-07" db="EMBL/GenBank/DDBJ databases">
        <title>Pervasive Adenine N6-methylation of Active Genes in Fungi.</title>
        <authorList>
            <consortium name="DOE Joint Genome Institute"/>
            <person name="Mondo S.J."/>
            <person name="Dannebaum R.O."/>
            <person name="Kuo R.C."/>
            <person name="Labutti K."/>
            <person name="Haridas S."/>
            <person name="Kuo A."/>
            <person name="Salamov A."/>
            <person name="Ahrendt S.R."/>
            <person name="Lipzen A."/>
            <person name="Sullivan W."/>
            <person name="Andreopoulos W.B."/>
            <person name="Clum A."/>
            <person name="Lindquist E."/>
            <person name="Daum C."/>
            <person name="Ramamoorthy G.K."/>
            <person name="Gryganskyi A."/>
            <person name="Culley D."/>
            <person name="Magnuson J.K."/>
            <person name="James T.Y."/>
            <person name="O'Malley M.A."/>
            <person name="Stajich J.E."/>
            <person name="Spatafora J.W."/>
            <person name="Visel A."/>
            <person name="Grigoriev I.V."/>
        </authorList>
    </citation>
    <scope>NUCLEOTIDE SEQUENCE [LARGE SCALE GENOMIC DNA]</scope>
    <source>
        <strain evidence="3 4">CBS 115471</strain>
    </source>
</reference>
<dbReference type="EMBL" id="MCFA01000073">
    <property type="protein sequence ID" value="ORY10423.1"/>
    <property type="molecule type" value="Genomic_DNA"/>
</dbReference>
<keyword evidence="4" id="KW-1185">Reference proteome</keyword>
<dbReference type="Proteomes" id="UP000193144">
    <property type="component" value="Unassembled WGS sequence"/>
</dbReference>
<feature type="signal peptide" evidence="2">
    <location>
        <begin position="1"/>
        <end position="20"/>
    </location>
</feature>
<sequence length="223" mass="23078">MLFNLQSLALALSISAISNALPLDGARKPLAPQSKTYAIVNVDGGSTAAEPATVIEETVKTKTVRATDTAPTVTDKITTVIIETPPPSTTSQPPSATFSWGEPFHLTPGPSTNAASTSTPTPSAISTISFSLVSTPKSTPQAPPTSSEKPSQSAEPSIATVVVTATEAGPTEYYDNGLWHTRYPVKTFSESVAVIAATSSTSTQTTTFATTTFSASSLPFNHT</sequence>
<accession>A0A1Y1ZJK3</accession>
<evidence type="ECO:0000313" key="4">
    <source>
        <dbReference type="Proteomes" id="UP000193144"/>
    </source>
</evidence>
<evidence type="ECO:0000256" key="2">
    <source>
        <dbReference type="SAM" id="SignalP"/>
    </source>
</evidence>
<comment type="caution">
    <text evidence="3">The sequence shown here is derived from an EMBL/GenBank/DDBJ whole genome shotgun (WGS) entry which is preliminary data.</text>
</comment>
<name>A0A1Y1ZJK3_9PLEO</name>
<protein>
    <submittedName>
        <fullName evidence="3">Uncharacterized protein</fullName>
    </submittedName>
</protein>
<dbReference type="AlphaFoldDB" id="A0A1Y1ZJK3"/>
<evidence type="ECO:0000256" key="1">
    <source>
        <dbReference type="SAM" id="MobiDB-lite"/>
    </source>
</evidence>
<feature type="compositionally biased region" description="Polar residues" evidence="1">
    <location>
        <begin position="134"/>
        <end position="155"/>
    </location>
</feature>
<organism evidence="3 4">
    <name type="scientific">Clohesyomyces aquaticus</name>
    <dbReference type="NCBI Taxonomy" id="1231657"/>
    <lineage>
        <taxon>Eukaryota</taxon>
        <taxon>Fungi</taxon>
        <taxon>Dikarya</taxon>
        <taxon>Ascomycota</taxon>
        <taxon>Pezizomycotina</taxon>
        <taxon>Dothideomycetes</taxon>
        <taxon>Pleosporomycetidae</taxon>
        <taxon>Pleosporales</taxon>
        <taxon>Lindgomycetaceae</taxon>
        <taxon>Clohesyomyces</taxon>
    </lineage>
</organism>
<evidence type="ECO:0000313" key="3">
    <source>
        <dbReference type="EMBL" id="ORY10423.1"/>
    </source>
</evidence>
<feature type="chain" id="PRO_5013163942" evidence="2">
    <location>
        <begin position="21"/>
        <end position="223"/>
    </location>
</feature>